<reference evidence="20" key="1">
    <citation type="journal article" date="2016" name="Mar. Freshw. Res.">
        <title>Comparative mitogenomic analyses reveal cryptic diversity of the bryozoan Bugula neritina Linnaeus, 1758, in the Yellow Sea.</title>
        <authorList>
            <person name="Shen X."/>
            <person name="Tian M."/>
            <person name="Chu K.H."/>
            <person name="Wang J.F."/>
            <person name="Chen S."/>
            <person name="Liu H.L."/>
            <person name="Zhao X.H."/>
            <person name="Zhao F.Q."/>
        </authorList>
    </citation>
    <scope>NUCLEOTIDE SEQUENCE</scope>
</reference>
<feature type="transmembrane region" description="Helical" evidence="16">
    <location>
        <begin position="12"/>
        <end position="30"/>
    </location>
</feature>
<evidence type="ECO:0000256" key="10">
    <source>
        <dbReference type="ARBA" id="ARBA00022989"/>
    </source>
</evidence>
<name>A0A1B0QVP8_BUGNE</name>
<evidence type="ECO:0000313" key="20">
    <source>
        <dbReference type="EMBL" id="AJP00031.1"/>
    </source>
</evidence>
<evidence type="ECO:0000259" key="17">
    <source>
        <dbReference type="Pfam" id="PF00361"/>
    </source>
</evidence>
<evidence type="ECO:0000256" key="1">
    <source>
        <dbReference type="ARBA" id="ARBA00004448"/>
    </source>
</evidence>
<feature type="domain" description="NADH:quinone oxidoreductase/Mrp antiporter transmembrane" evidence="17">
    <location>
        <begin position="112"/>
        <end position="384"/>
    </location>
</feature>
<dbReference type="AlphaFoldDB" id="A0A1B0QVP8"/>
<evidence type="ECO:0000256" key="9">
    <source>
        <dbReference type="ARBA" id="ARBA00022982"/>
    </source>
</evidence>
<dbReference type="Pfam" id="PF00662">
    <property type="entry name" value="Proton_antipo_N"/>
    <property type="match status" value="1"/>
</dbReference>
<dbReference type="InterPro" id="IPR001750">
    <property type="entry name" value="ND/Mrp_TM"/>
</dbReference>
<comment type="catalytic activity">
    <reaction evidence="15 16">
        <text>a ubiquinone + NADH + 5 H(+)(in) = a ubiquinol + NAD(+) + 4 H(+)(out)</text>
        <dbReference type="Rhea" id="RHEA:29091"/>
        <dbReference type="Rhea" id="RHEA-COMP:9565"/>
        <dbReference type="Rhea" id="RHEA-COMP:9566"/>
        <dbReference type="ChEBI" id="CHEBI:15378"/>
        <dbReference type="ChEBI" id="CHEBI:16389"/>
        <dbReference type="ChEBI" id="CHEBI:17976"/>
        <dbReference type="ChEBI" id="CHEBI:57540"/>
        <dbReference type="ChEBI" id="CHEBI:57945"/>
        <dbReference type="EC" id="7.1.1.2"/>
    </reaction>
</comment>
<dbReference type="PANTHER" id="PTHR42829:SF2">
    <property type="entry name" value="NADH-UBIQUINONE OXIDOREDUCTASE CHAIN 5"/>
    <property type="match status" value="1"/>
</dbReference>
<feature type="transmembrane region" description="Helical" evidence="16">
    <location>
        <begin position="64"/>
        <end position="85"/>
    </location>
</feature>
<keyword evidence="5" id="KW-0679">Respiratory chain</keyword>
<keyword evidence="6 16" id="KW-0812">Transmembrane</keyword>
<dbReference type="Pfam" id="PF00361">
    <property type="entry name" value="Proton_antipo_M"/>
    <property type="match status" value="1"/>
</dbReference>
<dbReference type="PRINTS" id="PR01435">
    <property type="entry name" value="NPOXDRDTASE5"/>
</dbReference>
<comment type="subcellular location">
    <subcellularLocation>
        <location evidence="1">Mitochondrion inner membrane</location>
        <topology evidence="1">Multi-pass membrane protein</topology>
    </subcellularLocation>
</comment>
<evidence type="ECO:0000256" key="7">
    <source>
        <dbReference type="ARBA" id="ARBA00022792"/>
    </source>
</evidence>
<protein>
    <recommendedName>
        <fullName evidence="3 16">NADH-ubiquinone oxidoreductase chain 5</fullName>
        <ecNumber evidence="2 16">7.1.1.2</ecNumber>
    </recommendedName>
</protein>
<keyword evidence="7" id="KW-0999">Mitochondrion inner membrane</keyword>
<proteinExistence type="inferred from homology"/>
<comment type="function">
    <text evidence="16">Core subunit of the mitochondrial membrane respiratory chain NADH dehydrogenase (Complex I) which catalyzes electron transfer from NADH through the respiratory chain, using ubiquinone as an electron acceptor. Essential for the catalytic activity and assembly of complex I.</text>
</comment>
<evidence type="ECO:0000256" key="6">
    <source>
        <dbReference type="ARBA" id="ARBA00022692"/>
    </source>
</evidence>
<evidence type="ECO:0000256" key="13">
    <source>
        <dbReference type="ARBA" id="ARBA00023128"/>
    </source>
</evidence>
<dbReference type="GO" id="GO:0015990">
    <property type="term" value="P:electron transport coupled proton transport"/>
    <property type="evidence" value="ECO:0007669"/>
    <property type="project" value="TreeGrafter"/>
</dbReference>
<evidence type="ECO:0000256" key="4">
    <source>
        <dbReference type="ARBA" id="ARBA00022448"/>
    </source>
</evidence>
<evidence type="ECO:0000256" key="5">
    <source>
        <dbReference type="ARBA" id="ARBA00022660"/>
    </source>
</evidence>
<feature type="transmembrane region" description="Helical" evidence="16">
    <location>
        <begin position="296"/>
        <end position="318"/>
    </location>
</feature>
<keyword evidence="4 16" id="KW-0813">Transport</keyword>
<keyword evidence="14 16" id="KW-0472">Membrane</keyword>
<feature type="transmembrane region" description="Helical" evidence="16">
    <location>
        <begin position="454"/>
        <end position="473"/>
    </location>
</feature>
<sequence>MKKWNNLTYPLMTAILLMSMFLTTQMYHIYMIETQSSVIKEWELLSIKSVMINITLLLDKTSMIFSSTVLLISFSVMLFTTSYMATDNNIKYFTLTVMTFITSMNALIFFPNLITILLGWDGLGLSSYLLVLYYMNEKAMNAAMLTALTNRIGDALLIVAVAWTMMSGNWNMFLLILQSPTFIMMSIMLAAMTKSAQLPFSAWLPAAMAAPTPVSALVHSSTLVTAGIYLLIRFFPSFNMLKHFSMFMMITGIMTCLMASMSACMENDLKKMIALSTLSQLGVMMMSLGTNQPGLAFFHLITHALFKALLFICAGNIIHSNFNNQDMRMLGNVNQSMPLTTTTLNIANMSLCGLPFMAGFYSKDLIIETIMHTNVPIMTMMLMLLSVSLTSAYSMKLALLTLWSPAKGPTMQNLSDQSKMSLISYLTLTIGAITSGASMNWLFSPQLMDLTLPIPMKLMTITIITFMGIMMWMVMKHKKIPQNHFLTTMWFLTFITTFHINKSSTTLMSVMQYNENTWMEKMSGMGMKKLMKNNTQLNQSNTNMSWVMTMTSIMLITMFTLMNL</sequence>
<dbReference type="GO" id="GO:0003954">
    <property type="term" value="F:NADH dehydrogenase activity"/>
    <property type="evidence" value="ECO:0007669"/>
    <property type="project" value="TreeGrafter"/>
</dbReference>
<dbReference type="GO" id="GO:0008137">
    <property type="term" value="F:NADH dehydrogenase (ubiquinone) activity"/>
    <property type="evidence" value="ECO:0007669"/>
    <property type="project" value="UniProtKB-EC"/>
</dbReference>
<dbReference type="InterPro" id="IPR010934">
    <property type="entry name" value="NADH_DH_su5_C"/>
</dbReference>
<comment type="similarity">
    <text evidence="16">Belongs to the complex I subunit 5 family.</text>
</comment>
<feature type="transmembrane region" description="Helical" evidence="16">
    <location>
        <begin position="92"/>
        <end position="110"/>
    </location>
</feature>
<dbReference type="Pfam" id="PF06455">
    <property type="entry name" value="NADH5_C"/>
    <property type="match status" value="1"/>
</dbReference>
<evidence type="ECO:0000256" key="14">
    <source>
        <dbReference type="ARBA" id="ARBA00023136"/>
    </source>
</evidence>
<feature type="domain" description="NADH dehydrogenase subunit 5 C-terminal" evidence="19">
    <location>
        <begin position="393"/>
        <end position="561"/>
    </location>
</feature>
<dbReference type="GO" id="GO:0005743">
    <property type="term" value="C:mitochondrial inner membrane"/>
    <property type="evidence" value="ECO:0007669"/>
    <property type="project" value="UniProtKB-SubCell"/>
</dbReference>
<dbReference type="PRINTS" id="PR01434">
    <property type="entry name" value="NADHDHGNASE5"/>
</dbReference>
<dbReference type="EMBL" id="KM983335">
    <property type="protein sequence ID" value="AJP00031.1"/>
    <property type="molecule type" value="Genomic_DNA"/>
</dbReference>
<feature type="transmembrane region" description="Helical" evidence="16">
    <location>
        <begin position="148"/>
        <end position="166"/>
    </location>
</feature>
<feature type="transmembrane region" description="Helical" evidence="16">
    <location>
        <begin position="116"/>
        <end position="136"/>
    </location>
</feature>
<dbReference type="InterPro" id="IPR001516">
    <property type="entry name" value="Proton_antipo_N"/>
</dbReference>
<dbReference type="EC" id="7.1.1.2" evidence="2 16"/>
<feature type="transmembrane region" description="Helical" evidence="16">
    <location>
        <begin position="339"/>
        <end position="361"/>
    </location>
</feature>
<evidence type="ECO:0000256" key="11">
    <source>
        <dbReference type="ARBA" id="ARBA00023027"/>
    </source>
</evidence>
<geneLocation type="mitochondrion" evidence="20"/>
<keyword evidence="10 16" id="KW-1133">Transmembrane helix</keyword>
<feature type="transmembrane region" description="Helical" evidence="16">
    <location>
        <begin position="244"/>
        <end position="265"/>
    </location>
</feature>
<evidence type="ECO:0000256" key="8">
    <source>
        <dbReference type="ARBA" id="ARBA00022967"/>
    </source>
</evidence>
<keyword evidence="9" id="KW-0249">Electron transport</keyword>
<keyword evidence="13 16" id="KW-0496">Mitochondrion</keyword>
<evidence type="ECO:0000259" key="19">
    <source>
        <dbReference type="Pfam" id="PF06455"/>
    </source>
</evidence>
<feature type="transmembrane region" description="Helical" evidence="16">
    <location>
        <begin position="203"/>
        <end position="232"/>
    </location>
</feature>
<organism evidence="20">
    <name type="scientific">Bugula neritina</name>
    <name type="common">Brown bryozoan</name>
    <name type="synonym">Sertularia neritina</name>
    <dbReference type="NCBI Taxonomy" id="10212"/>
    <lineage>
        <taxon>Eukaryota</taxon>
        <taxon>Metazoa</taxon>
        <taxon>Spiralia</taxon>
        <taxon>Lophotrochozoa</taxon>
        <taxon>Bryozoa</taxon>
        <taxon>Gymnolaemata</taxon>
        <taxon>Cheilostomatida</taxon>
        <taxon>Flustrina</taxon>
        <taxon>Buguloidea</taxon>
        <taxon>Bugulidae</taxon>
        <taxon>Bugula</taxon>
    </lineage>
</organism>
<evidence type="ECO:0000256" key="3">
    <source>
        <dbReference type="ARBA" id="ARBA00021096"/>
    </source>
</evidence>
<feature type="transmembrane region" description="Helical" evidence="16">
    <location>
        <begin position="544"/>
        <end position="562"/>
    </location>
</feature>
<evidence type="ECO:0000256" key="16">
    <source>
        <dbReference type="RuleBase" id="RU003404"/>
    </source>
</evidence>
<keyword evidence="12 16" id="KW-0830">Ubiquinone</keyword>
<evidence type="ECO:0000256" key="12">
    <source>
        <dbReference type="ARBA" id="ARBA00023075"/>
    </source>
</evidence>
<gene>
    <name evidence="20" type="primary">ND5</name>
</gene>
<dbReference type="InterPro" id="IPR003945">
    <property type="entry name" value="NU5C-like"/>
</dbReference>
<evidence type="ECO:0000256" key="15">
    <source>
        <dbReference type="ARBA" id="ARBA00049551"/>
    </source>
</evidence>
<feature type="transmembrane region" description="Helical" evidence="16">
    <location>
        <begin position="381"/>
        <end position="402"/>
    </location>
</feature>
<evidence type="ECO:0000256" key="2">
    <source>
        <dbReference type="ARBA" id="ARBA00012944"/>
    </source>
</evidence>
<dbReference type="PANTHER" id="PTHR42829">
    <property type="entry name" value="NADH-UBIQUINONE OXIDOREDUCTASE CHAIN 5"/>
    <property type="match status" value="1"/>
</dbReference>
<feature type="domain" description="NADH-Ubiquinone oxidoreductase (complex I) chain 5 N-terminal" evidence="18">
    <location>
        <begin position="45"/>
        <end position="93"/>
    </location>
</feature>
<keyword evidence="11 16" id="KW-0520">NAD</keyword>
<dbReference type="GO" id="GO:0042773">
    <property type="term" value="P:ATP synthesis coupled electron transport"/>
    <property type="evidence" value="ECO:0007669"/>
    <property type="project" value="InterPro"/>
</dbReference>
<keyword evidence="8" id="KW-1278">Translocase</keyword>
<feature type="transmembrane region" description="Helical" evidence="16">
    <location>
        <begin position="422"/>
        <end position="442"/>
    </location>
</feature>
<evidence type="ECO:0000259" key="18">
    <source>
        <dbReference type="Pfam" id="PF00662"/>
    </source>
</evidence>
<accession>A0A1B0QVP8</accession>